<dbReference type="Proteomes" id="UP000886998">
    <property type="component" value="Unassembled WGS sequence"/>
</dbReference>
<evidence type="ECO:0000256" key="1">
    <source>
        <dbReference type="SAM" id="MobiDB-lite"/>
    </source>
</evidence>
<gene>
    <name evidence="2" type="ORF">TNIN_310311</name>
</gene>
<protein>
    <submittedName>
        <fullName evidence="2">Uncharacterized protein</fullName>
    </submittedName>
</protein>
<accession>A0A8X6YQY9</accession>
<reference evidence="2" key="1">
    <citation type="submission" date="2020-08" db="EMBL/GenBank/DDBJ databases">
        <title>Multicomponent nature underlies the extraordinary mechanical properties of spider dragline silk.</title>
        <authorList>
            <person name="Kono N."/>
            <person name="Nakamura H."/>
            <person name="Mori M."/>
            <person name="Yoshida Y."/>
            <person name="Ohtoshi R."/>
            <person name="Malay A.D."/>
            <person name="Moran D.A.P."/>
            <person name="Tomita M."/>
            <person name="Numata K."/>
            <person name="Arakawa K."/>
        </authorList>
    </citation>
    <scope>NUCLEOTIDE SEQUENCE</scope>
</reference>
<keyword evidence="3" id="KW-1185">Reference proteome</keyword>
<comment type="caution">
    <text evidence="2">The sequence shown here is derived from an EMBL/GenBank/DDBJ whole genome shotgun (WGS) entry which is preliminary data.</text>
</comment>
<dbReference type="OrthoDB" id="118105at2759"/>
<feature type="region of interest" description="Disordered" evidence="1">
    <location>
        <begin position="1"/>
        <end position="26"/>
    </location>
</feature>
<dbReference type="EMBL" id="BMAV01022499">
    <property type="protein sequence ID" value="GFY77545.1"/>
    <property type="molecule type" value="Genomic_DNA"/>
</dbReference>
<evidence type="ECO:0000313" key="3">
    <source>
        <dbReference type="Proteomes" id="UP000886998"/>
    </source>
</evidence>
<sequence length="121" mass="13522">MNCDDSDLFQDDYQGDNGSEMDDDDEDQDVTFDFLLQLNKEYIRISSIQLSIANTLIHGLLKKSSPTPSQAEDENVETLQNAELRLALHIKQLTTMKLGTCLKWLGKGILEVGAGMRSARS</sequence>
<organism evidence="2 3">
    <name type="scientific">Trichonephila inaurata madagascariensis</name>
    <dbReference type="NCBI Taxonomy" id="2747483"/>
    <lineage>
        <taxon>Eukaryota</taxon>
        <taxon>Metazoa</taxon>
        <taxon>Ecdysozoa</taxon>
        <taxon>Arthropoda</taxon>
        <taxon>Chelicerata</taxon>
        <taxon>Arachnida</taxon>
        <taxon>Araneae</taxon>
        <taxon>Araneomorphae</taxon>
        <taxon>Entelegynae</taxon>
        <taxon>Araneoidea</taxon>
        <taxon>Nephilidae</taxon>
        <taxon>Trichonephila</taxon>
        <taxon>Trichonephila inaurata</taxon>
    </lineage>
</organism>
<evidence type="ECO:0000313" key="2">
    <source>
        <dbReference type="EMBL" id="GFY77545.1"/>
    </source>
</evidence>
<proteinExistence type="predicted"/>
<dbReference type="AlphaFoldDB" id="A0A8X6YQY9"/>
<name>A0A8X6YQY9_9ARAC</name>